<dbReference type="AlphaFoldDB" id="A0AAG5CTK5"/>
<dbReference type="Proteomes" id="UP000075880">
    <property type="component" value="Unassembled WGS sequence"/>
</dbReference>
<name>A0AAG5CTK5_ANOAO</name>
<reference evidence="1" key="1">
    <citation type="submission" date="2024-04" db="UniProtKB">
        <authorList>
            <consortium name="EnsemblMetazoa"/>
        </authorList>
    </citation>
    <scope>IDENTIFICATION</scope>
    <source>
        <strain evidence="1">EBRO</strain>
    </source>
</reference>
<protein>
    <submittedName>
        <fullName evidence="1">Uncharacterized protein</fullName>
    </submittedName>
</protein>
<accession>A0AAG5CTK5</accession>
<evidence type="ECO:0000313" key="1">
    <source>
        <dbReference type="EnsemblMetazoa" id="ENSAATROPP002177"/>
    </source>
</evidence>
<keyword evidence="2" id="KW-1185">Reference proteome</keyword>
<dbReference type="EnsemblMetazoa" id="ENSAATROPT002268">
    <property type="protein sequence ID" value="ENSAATROPP002177"/>
    <property type="gene ID" value="ENSAATROPG001781"/>
</dbReference>
<sequence length="320" mass="35467">MLLHHGAMILRARCRARRTRCSPIAGKCGGCSAFLTRVLSLFPLSLDPLFRRLVEKSLTGACRILGQTKLTLFRSFIRSRYAHPFGELRQPFRPLFRCFNRPPQPIAGDTHPFGELRQPHRPLFRCFHGTPQAFPGGTPSPPYAFLQVTLVLAPSSVAFRIFGQPALVLLGHFKRRIPLHPHSILFLRFRGSFPSHPLGVLGHTLTALLFRLRGTLLAHPFSVAGQSFRSCLFAFVQKPLLVFGQSVWLAVVAQRLLGATCAVAGAGLLGLLLLDRCGHISSTRLLFKLIVVRICLEKSIHISTRSSSNIPMFAIVRGVS</sequence>
<organism evidence="1 2">
    <name type="scientific">Anopheles atroparvus</name>
    <name type="common">European mosquito</name>
    <dbReference type="NCBI Taxonomy" id="41427"/>
    <lineage>
        <taxon>Eukaryota</taxon>
        <taxon>Metazoa</taxon>
        <taxon>Ecdysozoa</taxon>
        <taxon>Arthropoda</taxon>
        <taxon>Hexapoda</taxon>
        <taxon>Insecta</taxon>
        <taxon>Pterygota</taxon>
        <taxon>Neoptera</taxon>
        <taxon>Endopterygota</taxon>
        <taxon>Diptera</taxon>
        <taxon>Nematocera</taxon>
        <taxon>Culicoidea</taxon>
        <taxon>Culicidae</taxon>
        <taxon>Anophelinae</taxon>
        <taxon>Anopheles</taxon>
    </lineage>
</organism>
<proteinExistence type="predicted"/>
<evidence type="ECO:0000313" key="2">
    <source>
        <dbReference type="Proteomes" id="UP000075880"/>
    </source>
</evidence>